<dbReference type="OrthoDB" id="9764149at2"/>
<protein>
    <recommendedName>
        <fullName evidence="8">Ribonuclease R</fullName>
        <shortName evidence="8">RNase R</shortName>
        <ecNumber evidence="8">3.1.13.1</ecNumber>
    </recommendedName>
</protein>
<dbReference type="PANTHER" id="PTHR23355">
    <property type="entry name" value="RIBONUCLEASE"/>
    <property type="match status" value="1"/>
</dbReference>
<evidence type="ECO:0000256" key="6">
    <source>
        <dbReference type="ARBA" id="ARBA00022839"/>
    </source>
</evidence>
<dbReference type="HOGENOM" id="CLU_002333_4_1_0"/>
<dbReference type="InParanoid" id="D4H3I7"/>
<evidence type="ECO:0000256" key="2">
    <source>
        <dbReference type="ARBA" id="ARBA00004496"/>
    </source>
</evidence>
<comment type="catalytic activity">
    <reaction evidence="1 8">
        <text>Exonucleolytic cleavage in the 3'- to 5'-direction to yield nucleoside 5'-phosphates.</text>
        <dbReference type="EC" id="3.1.13.1"/>
    </reaction>
</comment>
<dbReference type="AlphaFoldDB" id="D4H3I7"/>
<evidence type="ECO:0000256" key="5">
    <source>
        <dbReference type="ARBA" id="ARBA00022801"/>
    </source>
</evidence>
<keyword evidence="7 8" id="KW-0694">RNA-binding</keyword>
<evidence type="ECO:0000313" key="12">
    <source>
        <dbReference type="Proteomes" id="UP000002012"/>
    </source>
</evidence>
<reference evidence="11 12" key="1">
    <citation type="journal article" date="2010" name="Stand. Genomic Sci.">
        <title>Complete genome sequence of Denitrovibrio acetiphilus type strain (N2460).</title>
        <authorList>
            <person name="Kiss H."/>
            <person name="Lang E."/>
            <person name="Lapidus A."/>
            <person name="Copeland A."/>
            <person name="Nolan M."/>
            <person name="Glavina Del Rio T."/>
            <person name="Chen F."/>
            <person name="Lucas S."/>
            <person name="Tice H."/>
            <person name="Cheng J.F."/>
            <person name="Han C."/>
            <person name="Goodwin L."/>
            <person name="Pitluck S."/>
            <person name="Liolios K."/>
            <person name="Pati A."/>
            <person name="Ivanova N."/>
            <person name="Mavromatis K."/>
            <person name="Chen A."/>
            <person name="Palaniappan K."/>
            <person name="Land M."/>
            <person name="Hauser L."/>
            <person name="Chang Y.J."/>
            <person name="Jeffries C.D."/>
            <person name="Detter J.C."/>
            <person name="Brettin T."/>
            <person name="Spring S."/>
            <person name="Rohde M."/>
            <person name="Goker M."/>
            <person name="Woyke T."/>
            <person name="Bristow J."/>
            <person name="Eisen J.A."/>
            <person name="Markowitz V."/>
            <person name="Hugenholtz P."/>
            <person name="Kyrpides N.C."/>
            <person name="Klenk H.P."/>
        </authorList>
    </citation>
    <scope>NUCLEOTIDE SEQUENCE [LARGE SCALE GENOMIC DNA]</scope>
    <source>
        <strain evidence="12">DSM 12809 / NBRC 114555 / N2460</strain>
    </source>
</reference>
<keyword evidence="4 8" id="KW-0540">Nuclease</keyword>
<feature type="domain" description="RNB" evidence="10">
    <location>
        <begin position="232"/>
        <end position="556"/>
    </location>
</feature>
<organism evidence="11 12">
    <name type="scientific">Denitrovibrio acetiphilus (strain DSM 12809 / NBRC 114555 / N2460)</name>
    <dbReference type="NCBI Taxonomy" id="522772"/>
    <lineage>
        <taxon>Bacteria</taxon>
        <taxon>Pseudomonadati</taxon>
        <taxon>Deferribacterota</taxon>
        <taxon>Deferribacteres</taxon>
        <taxon>Deferribacterales</taxon>
        <taxon>Geovibrionaceae</taxon>
        <taxon>Denitrovibrio</taxon>
    </lineage>
</organism>
<dbReference type="eggNOG" id="COG0557">
    <property type="taxonomic scope" value="Bacteria"/>
</dbReference>
<dbReference type="GO" id="GO:0003723">
    <property type="term" value="F:RNA binding"/>
    <property type="evidence" value="ECO:0007669"/>
    <property type="project" value="UniProtKB-UniRule"/>
</dbReference>
<comment type="similarity">
    <text evidence="8">Belongs to the RNR ribonuclease family. RNase R subfamily.</text>
</comment>
<dbReference type="PANTHER" id="PTHR23355:SF9">
    <property type="entry name" value="DIS3-LIKE EXONUCLEASE 2"/>
    <property type="match status" value="1"/>
</dbReference>
<evidence type="ECO:0000256" key="4">
    <source>
        <dbReference type="ARBA" id="ARBA00022722"/>
    </source>
</evidence>
<dbReference type="GO" id="GO:0005829">
    <property type="term" value="C:cytosol"/>
    <property type="evidence" value="ECO:0007669"/>
    <property type="project" value="UniProtKB-ARBA"/>
</dbReference>
<dbReference type="Pfam" id="PF08206">
    <property type="entry name" value="OB_RNB"/>
    <property type="match status" value="1"/>
</dbReference>
<dbReference type="InterPro" id="IPR011805">
    <property type="entry name" value="RNase_R"/>
</dbReference>
<dbReference type="InterPro" id="IPR050180">
    <property type="entry name" value="RNR_Ribonuclease"/>
</dbReference>
<dbReference type="HAMAP" id="MF_01895">
    <property type="entry name" value="RNase_R"/>
    <property type="match status" value="1"/>
</dbReference>
<dbReference type="Pfam" id="PF00773">
    <property type="entry name" value="RNB"/>
    <property type="match status" value="1"/>
</dbReference>
<dbReference type="NCBIfam" id="TIGR00358">
    <property type="entry name" value="3_prime_RNase"/>
    <property type="match status" value="1"/>
</dbReference>
<keyword evidence="12" id="KW-1185">Reference proteome</keyword>
<accession>D4H3I7</accession>
<dbReference type="GO" id="GO:0008859">
    <property type="term" value="F:exoribonuclease II activity"/>
    <property type="evidence" value="ECO:0007669"/>
    <property type="project" value="UniProtKB-UniRule"/>
</dbReference>
<comment type="function">
    <text evidence="8">3'-5' exoribonuclease that releases 5'-nucleoside monophosphates and is involved in maturation of structured RNAs.</text>
</comment>
<proteinExistence type="inferred from homology"/>
<dbReference type="FunCoup" id="D4H3I7">
    <property type="interactions" value="451"/>
</dbReference>
<dbReference type="InterPro" id="IPR011129">
    <property type="entry name" value="CSD"/>
</dbReference>
<dbReference type="InterPro" id="IPR022966">
    <property type="entry name" value="RNase_II/R_CS"/>
</dbReference>
<dbReference type="STRING" id="522772.Dacet_2327"/>
<evidence type="ECO:0000256" key="1">
    <source>
        <dbReference type="ARBA" id="ARBA00001849"/>
    </source>
</evidence>
<evidence type="ECO:0000256" key="3">
    <source>
        <dbReference type="ARBA" id="ARBA00022490"/>
    </source>
</evidence>
<dbReference type="Gene3D" id="2.40.50.140">
    <property type="entry name" value="Nucleic acid-binding proteins"/>
    <property type="match status" value="1"/>
</dbReference>
<dbReference type="InterPro" id="IPR040476">
    <property type="entry name" value="CSD2"/>
</dbReference>
<name>D4H3I7_DENA2</name>
<dbReference type="PROSITE" id="PS01175">
    <property type="entry name" value="RIBONUCLEASE_II"/>
    <property type="match status" value="1"/>
</dbReference>
<dbReference type="PaxDb" id="522772-Dacet_2327"/>
<dbReference type="RefSeq" id="WP_013011591.1">
    <property type="nucleotide sequence ID" value="NC_013943.1"/>
</dbReference>
<sequence length="682" mass="77327">MNKTLKILNRSKKPLTFKQLLSQSGLDAKTLKRQLRDLVRQNKAEKYRNGTFVSKNTPTEITGKLDLHPNGYGFLSHDGEGRDIFIPKNKMNGAMHGDKVTISPETFRGKQEGRVVEIVERSEQKIVGRIENLAGIMRVVPMTRKVNTYIYLTSNKVQYKDDTVVLVELTHFPSEGSAARGQVNKVLGMLSDPRIEDEIVLNRYDIDKVYPESIEKYVEKTSPELMKNPGARTDLRSLPTVTIDGETAKDFDDAISIEKTENEFILYVHIADVCHFVQPGTPVDNEAYRRGTSFYFPEFAVPMLPESLSNGLCSLRPNEDRLALTAKITYTKDGQRKKAYFYRSIINSDRRLTYNSVNDVLEKNTKEKDKAILDLLKDSKELAGKIMVRRAKAGMLDFDFPETTFELDENGEVTAIIPAERHLSHRIIEHFMIEANEVVSEFLEKHTKKSVYRIHDKPDPMKLEDFAGLAATFGVDVTVKDVTPKDVKKINEAVNNSDYADILGGALVRTMAKAEYNTNNIGHFGLASDSYTHFTSPIRRYPDLMVHRLICNTLFGTEYHSEAGLDDACKLSTENEQRAENAERDISKFKKLKYLAKHVDEPFGAVVMSVGAFGLNIYIESVMLKGTVSLESIPGDVYQFMKKEQIVRGRVTGKMFRAADLIEVMVERIDMDMQEAYFFPAK</sequence>
<dbReference type="InterPro" id="IPR012340">
    <property type="entry name" value="NA-bd_OB-fold"/>
</dbReference>
<feature type="domain" description="Cold-shock" evidence="9">
    <location>
        <begin position="62"/>
        <end position="119"/>
    </location>
</feature>
<dbReference type="EMBL" id="CP001968">
    <property type="protein sequence ID" value="ADD69089.1"/>
    <property type="molecule type" value="Genomic_DNA"/>
</dbReference>
<evidence type="ECO:0000256" key="8">
    <source>
        <dbReference type="HAMAP-Rule" id="MF_01895"/>
    </source>
</evidence>
<evidence type="ECO:0000313" key="11">
    <source>
        <dbReference type="EMBL" id="ADD69089.1"/>
    </source>
</evidence>
<dbReference type="KEGG" id="dap:Dacet_2327"/>
<dbReference type="InterPro" id="IPR013223">
    <property type="entry name" value="RNase_B_OB_dom"/>
</dbReference>
<dbReference type="SUPFAM" id="SSF50249">
    <property type="entry name" value="Nucleic acid-binding proteins"/>
    <property type="match status" value="4"/>
</dbReference>
<dbReference type="SMART" id="SM00357">
    <property type="entry name" value="CSP"/>
    <property type="match status" value="1"/>
</dbReference>
<dbReference type="InterPro" id="IPR001900">
    <property type="entry name" value="RNase_II/R"/>
</dbReference>
<evidence type="ECO:0000256" key="7">
    <source>
        <dbReference type="ARBA" id="ARBA00022884"/>
    </source>
</evidence>
<dbReference type="SMART" id="SM00955">
    <property type="entry name" value="RNB"/>
    <property type="match status" value="1"/>
</dbReference>
<dbReference type="Pfam" id="PF17876">
    <property type="entry name" value="CSD2"/>
    <property type="match status" value="1"/>
</dbReference>
<dbReference type="Proteomes" id="UP000002012">
    <property type="component" value="Chromosome"/>
</dbReference>
<keyword evidence="5 8" id="KW-0378">Hydrolase</keyword>
<keyword evidence="6 8" id="KW-0269">Exonuclease</keyword>
<dbReference type="EC" id="3.1.13.1" evidence="8"/>
<evidence type="ECO:0000259" key="9">
    <source>
        <dbReference type="SMART" id="SM00357"/>
    </source>
</evidence>
<keyword evidence="3 8" id="KW-0963">Cytoplasm</keyword>
<dbReference type="NCBIfam" id="TIGR02063">
    <property type="entry name" value="RNase_R"/>
    <property type="match status" value="1"/>
</dbReference>
<comment type="subcellular location">
    <subcellularLocation>
        <location evidence="2 8">Cytoplasm</location>
    </subcellularLocation>
</comment>
<dbReference type="InterPro" id="IPR004476">
    <property type="entry name" value="RNase_II/RNase_R"/>
</dbReference>
<gene>
    <name evidence="8" type="primary">rnr</name>
    <name evidence="11" type="ordered locus">Dacet_2327</name>
</gene>
<evidence type="ECO:0000259" key="10">
    <source>
        <dbReference type="SMART" id="SM00955"/>
    </source>
</evidence>
<dbReference type="GO" id="GO:0006402">
    <property type="term" value="P:mRNA catabolic process"/>
    <property type="evidence" value="ECO:0007669"/>
    <property type="project" value="TreeGrafter"/>
</dbReference>